<keyword evidence="2" id="KW-0436">Ligase</keyword>
<dbReference type="PANTHER" id="PTHR43679">
    <property type="entry name" value="OCTANOYLTRANSFERASE LIPM-RELATED"/>
    <property type="match status" value="1"/>
</dbReference>
<name>A0A977PVD3_9CYAN</name>
<dbReference type="PANTHER" id="PTHR43679:SF2">
    <property type="entry name" value="OCTANOYL-[GCVH]:PROTEIN N-OCTANOYLTRANSFERASE"/>
    <property type="match status" value="1"/>
</dbReference>
<dbReference type="Gene3D" id="3.30.930.10">
    <property type="entry name" value="Bira Bifunctional Protein, Domain 2"/>
    <property type="match status" value="1"/>
</dbReference>
<dbReference type="GO" id="GO:0016874">
    <property type="term" value="F:ligase activity"/>
    <property type="evidence" value="ECO:0007669"/>
    <property type="project" value="UniProtKB-KW"/>
</dbReference>
<sequence>MSDLSDSLAQSWRLIPYWDGPGHIQMTMDDWLLRQFVQGLGKPTLRFYGWQPAAISLGYFQKSYPEHWPTLTWEDQLLSIVRRPSGGRAVLHQGSLTYAVICDQGQGKRWQAYERICQFLIAGWQQLGIPLQYGTAQRGYIHNASCFNTATAADLVALDGSKLIGSAQRQCGHAILQHGSMVLNSDHLLFEQVFQQLAPWKKTLSDRLGEISLPEILTVLTEKACQCFDINLITQPLTPEEWQSIYQHQNCLELPPSKSSYL</sequence>
<feature type="domain" description="BPL/LPL catalytic" evidence="1">
    <location>
        <begin position="39"/>
        <end position="232"/>
    </location>
</feature>
<organism evidence="2">
    <name type="scientific">Woronichinia naegeliana WA131</name>
    <dbReference type="NCBI Taxonomy" id="2824559"/>
    <lineage>
        <taxon>Bacteria</taxon>
        <taxon>Bacillati</taxon>
        <taxon>Cyanobacteriota</taxon>
        <taxon>Cyanophyceae</taxon>
        <taxon>Synechococcales</taxon>
        <taxon>Coelosphaeriaceae</taxon>
        <taxon>Woronichinia</taxon>
    </lineage>
</organism>
<dbReference type="Proteomes" id="UP001065613">
    <property type="component" value="Chromosome"/>
</dbReference>
<dbReference type="EMBL" id="CP073041">
    <property type="protein sequence ID" value="UXE59455.1"/>
    <property type="molecule type" value="Genomic_DNA"/>
</dbReference>
<evidence type="ECO:0000259" key="1">
    <source>
        <dbReference type="PROSITE" id="PS51733"/>
    </source>
</evidence>
<reference evidence="2" key="1">
    <citation type="submission" date="2021-04" db="EMBL/GenBank/DDBJ databases">
        <title>Genome sequence of Woronichinia naegeliana from Washington state freshwater lake bloom.</title>
        <authorList>
            <person name="Dreher T.W."/>
        </authorList>
    </citation>
    <scope>NUCLEOTIDE SEQUENCE</scope>
    <source>
        <strain evidence="2">WA131</strain>
    </source>
</reference>
<dbReference type="PROSITE" id="PS51733">
    <property type="entry name" value="BPL_LPL_CATALYTIC"/>
    <property type="match status" value="1"/>
</dbReference>
<dbReference type="CDD" id="cd16443">
    <property type="entry name" value="LplA"/>
    <property type="match status" value="1"/>
</dbReference>
<evidence type="ECO:0000313" key="2">
    <source>
        <dbReference type="EMBL" id="UXE59455.1"/>
    </source>
</evidence>
<dbReference type="InterPro" id="IPR004143">
    <property type="entry name" value="BPL_LPL_catalytic"/>
</dbReference>
<dbReference type="KEGG" id="wna:KA717_27075"/>
<protein>
    <submittedName>
        <fullName evidence="2">Lipoate--protein ligase family protein</fullName>
    </submittedName>
</protein>
<dbReference type="InterPro" id="IPR050664">
    <property type="entry name" value="Octanoyltrans_LipM/LipL"/>
</dbReference>
<dbReference type="InterPro" id="IPR045864">
    <property type="entry name" value="aa-tRNA-synth_II/BPL/LPL"/>
</dbReference>
<proteinExistence type="predicted"/>
<dbReference type="Pfam" id="PF21948">
    <property type="entry name" value="LplA-B_cat"/>
    <property type="match status" value="1"/>
</dbReference>
<dbReference type="SUPFAM" id="SSF55681">
    <property type="entry name" value="Class II aaRS and biotin synthetases"/>
    <property type="match status" value="1"/>
</dbReference>
<accession>A0A977PVD3</accession>
<gene>
    <name evidence="2" type="ORF">KA717_27075</name>
</gene>
<dbReference type="AlphaFoldDB" id="A0A977PVD3"/>